<gene>
    <name evidence="1" type="ORF">MNB_SV-4-468</name>
</gene>
<evidence type="ECO:0008006" key="2">
    <source>
        <dbReference type="Google" id="ProtNLM"/>
    </source>
</evidence>
<name>A0A1W1EAE1_9ZZZZ</name>
<dbReference type="PIRSF" id="PIRSF035652">
    <property type="entry name" value="CHP02436"/>
    <property type="match status" value="1"/>
</dbReference>
<dbReference type="InterPro" id="IPR012657">
    <property type="entry name" value="23S_rRNA-intervening_sequence"/>
</dbReference>
<sequence>MRSGTAIGALVAEAQYAQSKADFINKLQIALKEANESKYWIRLLHDTEFLTLQMLESILPDVEALIKMLTSSINTTKERTV</sequence>
<organism evidence="1">
    <name type="scientific">hydrothermal vent metagenome</name>
    <dbReference type="NCBI Taxonomy" id="652676"/>
    <lineage>
        <taxon>unclassified sequences</taxon>
        <taxon>metagenomes</taxon>
        <taxon>ecological metagenomes</taxon>
    </lineage>
</organism>
<dbReference type="PANTHER" id="PTHR38471:SF2">
    <property type="entry name" value="FOUR HELIX BUNDLE PROTEIN"/>
    <property type="match status" value="1"/>
</dbReference>
<dbReference type="SUPFAM" id="SSF158446">
    <property type="entry name" value="IVS-encoded protein-like"/>
    <property type="match status" value="1"/>
</dbReference>
<dbReference type="AlphaFoldDB" id="A0A1W1EAE1"/>
<dbReference type="InterPro" id="IPR036583">
    <property type="entry name" value="23S_rRNA_IVS_sf"/>
</dbReference>
<protein>
    <recommendedName>
        <fullName evidence="2">Four helix bundle protein</fullName>
    </recommendedName>
</protein>
<dbReference type="PANTHER" id="PTHR38471">
    <property type="entry name" value="FOUR HELIX BUNDLE PROTEIN"/>
    <property type="match status" value="1"/>
</dbReference>
<dbReference type="Pfam" id="PF05635">
    <property type="entry name" value="23S_rRNA_IVP"/>
    <property type="match status" value="1"/>
</dbReference>
<accession>A0A1W1EAE1</accession>
<dbReference type="EMBL" id="FPIB01000026">
    <property type="protein sequence ID" value="SFV90914.1"/>
    <property type="molecule type" value="Genomic_DNA"/>
</dbReference>
<dbReference type="NCBIfam" id="TIGR02436">
    <property type="entry name" value="four helix bundle protein"/>
    <property type="match status" value="1"/>
</dbReference>
<proteinExistence type="predicted"/>
<evidence type="ECO:0000313" key="1">
    <source>
        <dbReference type="EMBL" id="SFV90914.1"/>
    </source>
</evidence>
<dbReference type="Gene3D" id="1.20.1440.60">
    <property type="entry name" value="23S rRNA-intervening sequence"/>
    <property type="match status" value="1"/>
</dbReference>
<reference evidence="1" key="1">
    <citation type="submission" date="2016-10" db="EMBL/GenBank/DDBJ databases">
        <authorList>
            <person name="de Groot N.N."/>
        </authorList>
    </citation>
    <scope>NUCLEOTIDE SEQUENCE</scope>
</reference>